<protein>
    <submittedName>
        <fullName evidence="2">Uncharacterized protein</fullName>
    </submittedName>
</protein>
<accession>A0AAW0JW50</accession>
<reference evidence="2 3" key="1">
    <citation type="journal article" date="2023" name="bioRxiv">
        <title>Conserved and derived expression patterns and positive selection on dental genes reveal complex evolutionary context of ever-growing rodent molars.</title>
        <authorList>
            <person name="Calamari Z.T."/>
            <person name="Song A."/>
            <person name="Cohen E."/>
            <person name="Akter M."/>
            <person name="Roy R.D."/>
            <person name="Hallikas O."/>
            <person name="Christensen M.M."/>
            <person name="Li P."/>
            <person name="Marangoni P."/>
            <person name="Jernvall J."/>
            <person name="Klein O.D."/>
        </authorList>
    </citation>
    <scope>NUCLEOTIDE SEQUENCE [LARGE SCALE GENOMIC DNA]</scope>
    <source>
        <strain evidence="2">V071</strain>
    </source>
</reference>
<feature type="region of interest" description="Disordered" evidence="1">
    <location>
        <begin position="24"/>
        <end position="56"/>
    </location>
</feature>
<evidence type="ECO:0000313" key="2">
    <source>
        <dbReference type="EMBL" id="KAK7830635.1"/>
    </source>
</evidence>
<name>A0AAW0JW50_MYOGA</name>
<sequence length="98" mass="11249">MRKLRVKNFDKGEEVQAWWSSVKQEPHEPLAQRAAKREEGEHPVNYERPTQKNIPGLAKRDELLHKPEALLAQVAVSADPNVPNIIVTQMTSGTRWDR</sequence>
<dbReference type="EMBL" id="JBBHLL010000017">
    <property type="protein sequence ID" value="KAK7830635.1"/>
    <property type="molecule type" value="Genomic_DNA"/>
</dbReference>
<dbReference type="Proteomes" id="UP001488838">
    <property type="component" value="Unassembled WGS sequence"/>
</dbReference>
<dbReference type="AlphaFoldDB" id="A0AAW0JW50"/>
<comment type="caution">
    <text evidence="2">The sequence shown here is derived from an EMBL/GenBank/DDBJ whole genome shotgun (WGS) entry which is preliminary data.</text>
</comment>
<evidence type="ECO:0000313" key="3">
    <source>
        <dbReference type="Proteomes" id="UP001488838"/>
    </source>
</evidence>
<organism evidence="2 3">
    <name type="scientific">Myodes glareolus</name>
    <name type="common">Bank vole</name>
    <name type="synonym">Clethrionomys glareolus</name>
    <dbReference type="NCBI Taxonomy" id="447135"/>
    <lineage>
        <taxon>Eukaryota</taxon>
        <taxon>Metazoa</taxon>
        <taxon>Chordata</taxon>
        <taxon>Craniata</taxon>
        <taxon>Vertebrata</taxon>
        <taxon>Euteleostomi</taxon>
        <taxon>Mammalia</taxon>
        <taxon>Eutheria</taxon>
        <taxon>Euarchontoglires</taxon>
        <taxon>Glires</taxon>
        <taxon>Rodentia</taxon>
        <taxon>Myomorpha</taxon>
        <taxon>Muroidea</taxon>
        <taxon>Cricetidae</taxon>
        <taxon>Arvicolinae</taxon>
        <taxon>Myodes</taxon>
    </lineage>
</organism>
<evidence type="ECO:0000256" key="1">
    <source>
        <dbReference type="SAM" id="MobiDB-lite"/>
    </source>
</evidence>
<gene>
    <name evidence="2" type="ORF">U0070_018360</name>
</gene>
<feature type="compositionally biased region" description="Basic and acidic residues" evidence="1">
    <location>
        <begin position="24"/>
        <end position="45"/>
    </location>
</feature>
<keyword evidence="3" id="KW-1185">Reference proteome</keyword>
<proteinExistence type="predicted"/>